<protein>
    <submittedName>
        <fullName evidence="9">FtsX-like permease family protein</fullName>
    </submittedName>
</protein>
<evidence type="ECO:0000313" key="9">
    <source>
        <dbReference type="EMBL" id="MCP2333293.1"/>
    </source>
</evidence>
<dbReference type="PANTHER" id="PTHR30572">
    <property type="entry name" value="MEMBRANE COMPONENT OF TRANSPORTER-RELATED"/>
    <property type="match status" value="1"/>
</dbReference>
<dbReference type="RefSeq" id="WP_026419619.1">
    <property type="nucleotide sequence ID" value="NZ_AUBJ02000001.1"/>
</dbReference>
<feature type="transmembrane region" description="Helical" evidence="7">
    <location>
        <begin position="338"/>
        <end position="360"/>
    </location>
</feature>
<sequence length="788" mass="83192">MSPPSFTPVRWLRDLALGVRLALTGRTPWGRMGLSAAGIALGVTALFAVATLPEIIGLREERDAARAPVAVHELSDAEGVPAAALAATSASTRFQNERIRGFYVTDVGPESPLPPGVDALPGPGEIVISPALRELLAAPEGELLRPRFPERVVGEIGPEGLTGPSDLYFYAGAERPMVQSDVVVGFGGYDRIGTLSPILWVSYAVGTGAILVPVVVFVANATRLAEFSRIRRLAALRLLGADRHQIRRLAVGEALLGTALGLLVGALLFAVARAWLTSLPIVEGGLFPDDIRPNPWILAVVVVGLPLLAVGSALFATRRVAVEPLGAARAGAAEPRQLGWRAVPLLLGLVGMALVNWGMLSGSNDFAPLLLTTSVVLMLASIPALLPWIVERLVGGARGGPVAWQLAVRRLQLDSSTASRSVSSVAVVLAGVIALQAVLTSTAASLREIEATGDGSSGFTISSSPQVIPVPREEGVDALRGLLDSLSADFPEGHVTGWLETSGEDGDGDHFPVVIGDCPSLVTMFEVNDCVDGSSYRAALDGEPIPLVPGQTLTLDPNIWPVRPGEPVRVGEPFEIPAGARVIKPLDETVGWYHGRALVLTPGAAVDLPEATYYQHLHLRFDEVDPRLVEEVRSAVWEELPATYLYDDILSFDEEASSLVHARQGLWIGALITFALVASSLLVVAVEQIQERRRPLAVVAAVGARRRTLAGSVLVQTAIPMVAGLFIAVVVGLLIAGLALVLLFDHFEPDWAGIAAMAGVSAAAVLVVTLCTLPTLRRASRPEELRSE</sequence>
<dbReference type="PANTHER" id="PTHR30572:SF4">
    <property type="entry name" value="ABC TRANSPORTER PERMEASE YTRF"/>
    <property type="match status" value="1"/>
</dbReference>
<name>A0ABT1JLA0_ACTCY</name>
<dbReference type="Pfam" id="PF02687">
    <property type="entry name" value="FtsX"/>
    <property type="match status" value="2"/>
</dbReference>
<proteinExistence type="inferred from homology"/>
<evidence type="ECO:0000256" key="2">
    <source>
        <dbReference type="ARBA" id="ARBA00022475"/>
    </source>
</evidence>
<keyword evidence="2" id="KW-1003">Cell membrane</keyword>
<comment type="caution">
    <text evidence="9">The sequence shown here is derived from an EMBL/GenBank/DDBJ whole genome shotgun (WGS) entry which is preliminary data.</text>
</comment>
<evidence type="ECO:0000256" key="5">
    <source>
        <dbReference type="ARBA" id="ARBA00023136"/>
    </source>
</evidence>
<organism evidence="9 10">
    <name type="scientific">Actinoalloteichus caeruleus DSM 43889</name>
    <dbReference type="NCBI Taxonomy" id="1120930"/>
    <lineage>
        <taxon>Bacteria</taxon>
        <taxon>Bacillati</taxon>
        <taxon>Actinomycetota</taxon>
        <taxon>Actinomycetes</taxon>
        <taxon>Pseudonocardiales</taxon>
        <taxon>Pseudonocardiaceae</taxon>
        <taxon>Actinoalloteichus</taxon>
        <taxon>Actinoalloteichus cyanogriseus</taxon>
    </lineage>
</organism>
<keyword evidence="3 7" id="KW-0812">Transmembrane</keyword>
<feature type="transmembrane region" description="Helical" evidence="7">
    <location>
        <begin position="296"/>
        <end position="317"/>
    </location>
</feature>
<evidence type="ECO:0000259" key="8">
    <source>
        <dbReference type="Pfam" id="PF02687"/>
    </source>
</evidence>
<evidence type="ECO:0000256" key="4">
    <source>
        <dbReference type="ARBA" id="ARBA00022989"/>
    </source>
</evidence>
<gene>
    <name evidence="9" type="ORF">G443_003563</name>
</gene>
<dbReference type="EMBL" id="AUBJ02000001">
    <property type="protein sequence ID" value="MCP2333293.1"/>
    <property type="molecule type" value="Genomic_DNA"/>
</dbReference>
<feature type="transmembrane region" description="Helical" evidence="7">
    <location>
        <begin position="254"/>
        <end position="276"/>
    </location>
</feature>
<evidence type="ECO:0000256" key="7">
    <source>
        <dbReference type="SAM" id="Phobius"/>
    </source>
</evidence>
<comment type="similarity">
    <text evidence="6">Belongs to the ABC-4 integral membrane protein family.</text>
</comment>
<keyword evidence="10" id="KW-1185">Reference proteome</keyword>
<accession>A0ABT1JLA0</accession>
<dbReference type="Proteomes" id="UP000791080">
    <property type="component" value="Unassembled WGS sequence"/>
</dbReference>
<evidence type="ECO:0000256" key="3">
    <source>
        <dbReference type="ARBA" id="ARBA00022692"/>
    </source>
</evidence>
<reference evidence="9 10" key="1">
    <citation type="submission" date="2013-07" db="EMBL/GenBank/DDBJ databases">
        <authorList>
            <consortium name="DOE Joint Genome Institute"/>
            <person name="Reeve W."/>
            <person name="Huntemann M."/>
            <person name="Han J."/>
            <person name="Chen A."/>
            <person name="Kyrpides N."/>
            <person name="Mavromatis K."/>
            <person name="Markowitz V."/>
            <person name="Palaniappan K."/>
            <person name="Ivanova N."/>
            <person name="Schaumberg A."/>
            <person name="Pati A."/>
            <person name="Liolios K."/>
            <person name="Nordberg H.P."/>
            <person name="Cantor M.N."/>
            <person name="Hua S.X."/>
            <person name="Woyke T."/>
        </authorList>
    </citation>
    <scope>NUCLEOTIDE SEQUENCE [LARGE SCALE GENOMIC DNA]</scope>
    <source>
        <strain evidence="9 10">DSM 43889</strain>
    </source>
</reference>
<evidence type="ECO:0000256" key="1">
    <source>
        <dbReference type="ARBA" id="ARBA00004651"/>
    </source>
</evidence>
<feature type="domain" description="ABC3 transporter permease C-terminal" evidence="8">
    <location>
        <begin position="668"/>
        <end position="780"/>
    </location>
</feature>
<feature type="transmembrane region" description="Helical" evidence="7">
    <location>
        <begin position="713"/>
        <end position="742"/>
    </location>
</feature>
<keyword evidence="4 7" id="KW-1133">Transmembrane helix</keyword>
<keyword evidence="5 7" id="KW-0472">Membrane</keyword>
<comment type="subcellular location">
    <subcellularLocation>
        <location evidence="1">Cell membrane</location>
        <topology evidence="1">Multi-pass membrane protein</topology>
    </subcellularLocation>
</comment>
<feature type="transmembrane region" description="Helical" evidence="7">
    <location>
        <begin position="666"/>
        <end position="686"/>
    </location>
</feature>
<feature type="transmembrane region" description="Helical" evidence="7">
    <location>
        <begin position="200"/>
        <end position="222"/>
    </location>
</feature>
<evidence type="ECO:0000256" key="6">
    <source>
        <dbReference type="ARBA" id="ARBA00038076"/>
    </source>
</evidence>
<evidence type="ECO:0000313" key="10">
    <source>
        <dbReference type="Proteomes" id="UP000791080"/>
    </source>
</evidence>
<feature type="transmembrane region" description="Helical" evidence="7">
    <location>
        <begin position="754"/>
        <end position="776"/>
    </location>
</feature>
<feature type="transmembrane region" description="Helical" evidence="7">
    <location>
        <begin position="418"/>
        <end position="439"/>
    </location>
</feature>
<dbReference type="InterPro" id="IPR050250">
    <property type="entry name" value="Macrolide_Exporter_MacB"/>
</dbReference>
<feature type="transmembrane region" description="Helical" evidence="7">
    <location>
        <begin position="366"/>
        <end position="390"/>
    </location>
</feature>
<feature type="domain" description="ABC3 transporter permease C-terminal" evidence="8">
    <location>
        <begin position="209"/>
        <end position="321"/>
    </location>
</feature>
<dbReference type="InterPro" id="IPR003838">
    <property type="entry name" value="ABC3_permease_C"/>
</dbReference>
<reference evidence="9 10" key="2">
    <citation type="submission" date="2022-06" db="EMBL/GenBank/DDBJ databases">
        <title>Genomic Encyclopedia of Type Strains, Phase I: the one thousand microbial genomes (KMG-I) project.</title>
        <authorList>
            <person name="Kyrpides N."/>
        </authorList>
    </citation>
    <scope>NUCLEOTIDE SEQUENCE [LARGE SCALE GENOMIC DNA]</scope>
    <source>
        <strain evidence="9 10">DSM 43889</strain>
    </source>
</reference>